<feature type="region of interest" description="Disordered" evidence="1">
    <location>
        <begin position="239"/>
        <end position="271"/>
    </location>
</feature>
<dbReference type="AlphaFoldDB" id="A0A5J5F656"/>
<proteinExistence type="predicted"/>
<gene>
    <name evidence="2" type="ORF">FN846DRAFT_887327</name>
</gene>
<sequence length="429" mass="48386">MSYPKIQWRQYSQSICTENVPSTLKIRHRSPTLDPPAFSTPLTWYDYALPKLGKGALSSVQYSFERLIMHQASPLRLYRLEEIHPYASNHNRRLQRIIVLMTYILPAMHPGDRDKVMPYYPPPSTLATHLSTTEYIVRLLTLPRPYNQVIRYRLTGVLCLLEDATLEGAQVVGSHGDSQVTNATVERIPTRRTSTICDSVGATIVHVFVVGAAPVNTTYGPADMLHRVRPVVERQNLKEAEEARQDFVSHRADDKDEAEEEEQVREENFGSRKLMARNTRSGLLLPKTVNQIIHRWLKEAGAFSDNFHTSGSAHASRNITTYTAKIEQQMRDLLLRFPNVGPITRVQHRNCSLPLTTALNLSAYSISLATSVCTTVPRRLHHHVKNTARETNMKTVARSIHGRSVSVTITLSTVYCVSRHPPSPRSGGP</sequence>
<dbReference type="InParanoid" id="A0A5J5F656"/>
<evidence type="ECO:0000256" key="1">
    <source>
        <dbReference type="SAM" id="MobiDB-lite"/>
    </source>
</evidence>
<dbReference type="EMBL" id="VXIS01000026">
    <property type="protein sequence ID" value="KAA8912204.1"/>
    <property type="molecule type" value="Genomic_DNA"/>
</dbReference>
<protein>
    <submittedName>
        <fullName evidence="2">Uncharacterized protein</fullName>
    </submittedName>
</protein>
<accession>A0A5J5F656</accession>
<comment type="caution">
    <text evidence="2">The sequence shown here is derived from an EMBL/GenBank/DDBJ whole genome shotgun (WGS) entry which is preliminary data.</text>
</comment>
<keyword evidence="3" id="KW-1185">Reference proteome</keyword>
<name>A0A5J5F656_9PEZI</name>
<dbReference type="Proteomes" id="UP000326924">
    <property type="component" value="Unassembled WGS sequence"/>
</dbReference>
<reference evidence="2 3" key="1">
    <citation type="submission" date="2019-09" db="EMBL/GenBank/DDBJ databases">
        <title>Draft genome of the ectomycorrhizal ascomycete Sphaerosporella brunnea.</title>
        <authorList>
            <consortium name="DOE Joint Genome Institute"/>
            <person name="Benucci G.M."/>
            <person name="Marozzi G."/>
            <person name="Antonielli L."/>
            <person name="Sanchez S."/>
            <person name="Marco P."/>
            <person name="Wang X."/>
            <person name="Falini L.B."/>
            <person name="Barry K."/>
            <person name="Haridas S."/>
            <person name="Lipzen A."/>
            <person name="Labutti K."/>
            <person name="Grigoriev I.V."/>
            <person name="Murat C."/>
            <person name="Martin F."/>
            <person name="Albertini E."/>
            <person name="Donnini D."/>
            <person name="Bonito G."/>
        </authorList>
    </citation>
    <scope>NUCLEOTIDE SEQUENCE [LARGE SCALE GENOMIC DNA]</scope>
    <source>
        <strain evidence="2 3">Sb_GMNB300</strain>
    </source>
</reference>
<feature type="compositionally biased region" description="Basic and acidic residues" evidence="1">
    <location>
        <begin position="239"/>
        <end position="254"/>
    </location>
</feature>
<feature type="compositionally biased region" description="Acidic residues" evidence="1">
    <location>
        <begin position="255"/>
        <end position="264"/>
    </location>
</feature>
<evidence type="ECO:0000313" key="2">
    <source>
        <dbReference type="EMBL" id="KAA8912204.1"/>
    </source>
</evidence>
<evidence type="ECO:0000313" key="3">
    <source>
        <dbReference type="Proteomes" id="UP000326924"/>
    </source>
</evidence>
<organism evidence="2 3">
    <name type="scientific">Sphaerosporella brunnea</name>
    <dbReference type="NCBI Taxonomy" id="1250544"/>
    <lineage>
        <taxon>Eukaryota</taxon>
        <taxon>Fungi</taxon>
        <taxon>Dikarya</taxon>
        <taxon>Ascomycota</taxon>
        <taxon>Pezizomycotina</taxon>
        <taxon>Pezizomycetes</taxon>
        <taxon>Pezizales</taxon>
        <taxon>Pyronemataceae</taxon>
        <taxon>Sphaerosporella</taxon>
    </lineage>
</organism>